<evidence type="ECO:0000256" key="1">
    <source>
        <dbReference type="SAM" id="MobiDB-lite"/>
    </source>
</evidence>
<feature type="region of interest" description="Disordered" evidence="1">
    <location>
        <begin position="68"/>
        <end position="107"/>
    </location>
</feature>
<dbReference type="AlphaFoldDB" id="A0A4Z2IAB2"/>
<name>A0A4Z2IAB2_9TELE</name>
<evidence type="ECO:0000313" key="3">
    <source>
        <dbReference type="Proteomes" id="UP000314294"/>
    </source>
</evidence>
<organism evidence="2 3">
    <name type="scientific">Liparis tanakae</name>
    <name type="common">Tanaka's snailfish</name>
    <dbReference type="NCBI Taxonomy" id="230148"/>
    <lineage>
        <taxon>Eukaryota</taxon>
        <taxon>Metazoa</taxon>
        <taxon>Chordata</taxon>
        <taxon>Craniata</taxon>
        <taxon>Vertebrata</taxon>
        <taxon>Euteleostomi</taxon>
        <taxon>Actinopterygii</taxon>
        <taxon>Neopterygii</taxon>
        <taxon>Teleostei</taxon>
        <taxon>Neoteleostei</taxon>
        <taxon>Acanthomorphata</taxon>
        <taxon>Eupercaria</taxon>
        <taxon>Perciformes</taxon>
        <taxon>Cottioidei</taxon>
        <taxon>Cottales</taxon>
        <taxon>Liparidae</taxon>
        <taxon>Liparis</taxon>
    </lineage>
</organism>
<gene>
    <name evidence="2" type="ORF">EYF80_015019</name>
</gene>
<proteinExistence type="predicted"/>
<comment type="caution">
    <text evidence="2">The sequence shown here is derived from an EMBL/GenBank/DDBJ whole genome shotgun (WGS) entry which is preliminary data.</text>
</comment>
<reference evidence="2 3" key="1">
    <citation type="submission" date="2019-03" db="EMBL/GenBank/DDBJ databases">
        <title>First draft genome of Liparis tanakae, snailfish: a comprehensive survey of snailfish specific genes.</title>
        <authorList>
            <person name="Kim W."/>
            <person name="Song I."/>
            <person name="Jeong J.-H."/>
            <person name="Kim D."/>
            <person name="Kim S."/>
            <person name="Ryu S."/>
            <person name="Song J.Y."/>
            <person name="Lee S.K."/>
        </authorList>
    </citation>
    <scope>NUCLEOTIDE SEQUENCE [LARGE SCALE GENOMIC DNA]</scope>
    <source>
        <tissue evidence="2">Muscle</tissue>
    </source>
</reference>
<evidence type="ECO:0000313" key="2">
    <source>
        <dbReference type="EMBL" id="TNN74701.1"/>
    </source>
</evidence>
<dbReference type="Proteomes" id="UP000314294">
    <property type="component" value="Unassembled WGS sequence"/>
</dbReference>
<accession>A0A4Z2IAB2</accession>
<protein>
    <submittedName>
        <fullName evidence="2">Uncharacterized protein</fullName>
    </submittedName>
</protein>
<keyword evidence="3" id="KW-1185">Reference proteome</keyword>
<sequence length="139" mass="15315">MFSREPPGESSSRSFIGKKMSDLSLEKTNVNTVVVFPVCGPLDLFEEAAVHPGARLLNVTSCWPIKRRRHDGSLPKKTSSAKGKSLRHKFRRSTPEAGGLLPGQNTAGKGIRRIDDCQDEGCHLMELARMTVASLKLRQ</sequence>
<dbReference type="EMBL" id="SRLO01000111">
    <property type="protein sequence ID" value="TNN74701.1"/>
    <property type="molecule type" value="Genomic_DNA"/>
</dbReference>